<reference evidence="2" key="1">
    <citation type="submission" date="2020-08" db="EMBL/GenBank/DDBJ databases">
        <title>Plant Genome Project.</title>
        <authorList>
            <person name="Zhang R.-G."/>
        </authorList>
    </citation>
    <scope>NUCLEOTIDE SEQUENCE</scope>
    <source>
        <strain evidence="2">WSP0</strain>
        <tissue evidence="2">Leaf</tissue>
    </source>
</reference>
<evidence type="ECO:0000313" key="2">
    <source>
        <dbReference type="EMBL" id="KAG5560072.1"/>
    </source>
</evidence>
<evidence type="ECO:0000313" key="3">
    <source>
        <dbReference type="Proteomes" id="UP000823749"/>
    </source>
</evidence>
<dbReference type="EMBL" id="JACTNZ010000002">
    <property type="protein sequence ID" value="KAG5560072.1"/>
    <property type="molecule type" value="Genomic_DNA"/>
</dbReference>
<accession>A0AAV6L5J6</accession>
<feature type="region of interest" description="Disordered" evidence="1">
    <location>
        <begin position="1"/>
        <end position="33"/>
    </location>
</feature>
<sequence length="64" mass="6871">MRPSVRPDIIPAKRTRKPESPAYTNHITDPNVIDSSPTAPIPLAAICATATQFNSCIAPLSREA</sequence>
<gene>
    <name evidence="2" type="ORF">RHGRI_003382</name>
</gene>
<proteinExistence type="predicted"/>
<dbReference type="Proteomes" id="UP000823749">
    <property type="component" value="Chromosome 2"/>
</dbReference>
<keyword evidence="3" id="KW-1185">Reference proteome</keyword>
<evidence type="ECO:0000256" key="1">
    <source>
        <dbReference type="SAM" id="MobiDB-lite"/>
    </source>
</evidence>
<name>A0AAV6L5J6_9ERIC</name>
<feature type="compositionally biased region" description="Polar residues" evidence="1">
    <location>
        <begin position="22"/>
        <end position="33"/>
    </location>
</feature>
<dbReference type="AlphaFoldDB" id="A0AAV6L5J6"/>
<comment type="caution">
    <text evidence="2">The sequence shown here is derived from an EMBL/GenBank/DDBJ whole genome shotgun (WGS) entry which is preliminary data.</text>
</comment>
<protein>
    <submittedName>
        <fullName evidence="2">Uncharacterized protein</fullName>
    </submittedName>
</protein>
<organism evidence="2 3">
    <name type="scientific">Rhododendron griersonianum</name>
    <dbReference type="NCBI Taxonomy" id="479676"/>
    <lineage>
        <taxon>Eukaryota</taxon>
        <taxon>Viridiplantae</taxon>
        <taxon>Streptophyta</taxon>
        <taxon>Embryophyta</taxon>
        <taxon>Tracheophyta</taxon>
        <taxon>Spermatophyta</taxon>
        <taxon>Magnoliopsida</taxon>
        <taxon>eudicotyledons</taxon>
        <taxon>Gunneridae</taxon>
        <taxon>Pentapetalae</taxon>
        <taxon>asterids</taxon>
        <taxon>Ericales</taxon>
        <taxon>Ericaceae</taxon>
        <taxon>Ericoideae</taxon>
        <taxon>Rhodoreae</taxon>
        <taxon>Rhododendron</taxon>
    </lineage>
</organism>